<evidence type="ECO:0000313" key="3">
    <source>
        <dbReference type="EMBL" id="GET40217.1"/>
    </source>
</evidence>
<organism evidence="3 4">
    <name type="scientific">Microseira wollei NIES-4236</name>
    <dbReference type="NCBI Taxonomy" id="2530354"/>
    <lineage>
        <taxon>Bacteria</taxon>
        <taxon>Bacillati</taxon>
        <taxon>Cyanobacteriota</taxon>
        <taxon>Cyanophyceae</taxon>
        <taxon>Oscillatoriophycideae</taxon>
        <taxon>Aerosakkonematales</taxon>
        <taxon>Aerosakkonemataceae</taxon>
        <taxon>Microseira</taxon>
    </lineage>
</organism>
<keyword evidence="1" id="KW-1133">Transmembrane helix</keyword>
<name>A0AAV3XBF6_9CYAN</name>
<sequence>MKPRRQKFLRAGILGFCLIIGIWLLNLTLTLQAASKKPVDALFVLGGSITREIHVAELAKEYPKIPILISKGSQAPCILLIFQRAKTSLENVWVEKCADSTFGNFYYSLPILEKWQAHKVILITSPSHLPRAKWMAQIILGAKGIWVETDIVKEKGIPGNREKSFVTAFDVTRSLLWAVIGQFYSPHCTEVRPLSEVNLVEWKAKGFKCERQGNLGY</sequence>
<evidence type="ECO:0000256" key="1">
    <source>
        <dbReference type="SAM" id="Phobius"/>
    </source>
</evidence>
<comment type="caution">
    <text evidence="3">The sequence shown here is derived from an EMBL/GenBank/DDBJ whole genome shotgun (WGS) entry which is preliminary data.</text>
</comment>
<evidence type="ECO:0000313" key="4">
    <source>
        <dbReference type="Proteomes" id="UP001050975"/>
    </source>
</evidence>
<keyword evidence="1" id="KW-0472">Membrane</keyword>
<feature type="domain" description="DUF218" evidence="2">
    <location>
        <begin position="40"/>
        <end position="139"/>
    </location>
</feature>
<protein>
    <recommendedName>
        <fullName evidence="2">DUF218 domain-containing protein</fullName>
    </recommendedName>
</protein>
<gene>
    <name evidence="3" type="ORF">MiSe_50260</name>
</gene>
<proteinExistence type="predicted"/>
<dbReference type="AlphaFoldDB" id="A0AAV3XBF6"/>
<dbReference type="InterPro" id="IPR003848">
    <property type="entry name" value="DUF218"/>
</dbReference>
<evidence type="ECO:0000259" key="2">
    <source>
        <dbReference type="Pfam" id="PF02698"/>
    </source>
</evidence>
<dbReference type="Gene3D" id="3.40.50.620">
    <property type="entry name" value="HUPs"/>
    <property type="match status" value="1"/>
</dbReference>
<feature type="transmembrane region" description="Helical" evidence="1">
    <location>
        <begin position="12"/>
        <end position="31"/>
    </location>
</feature>
<dbReference type="Proteomes" id="UP001050975">
    <property type="component" value="Unassembled WGS sequence"/>
</dbReference>
<keyword evidence="1" id="KW-0812">Transmembrane</keyword>
<dbReference type="EMBL" id="BLAY01000085">
    <property type="protein sequence ID" value="GET40217.1"/>
    <property type="molecule type" value="Genomic_DNA"/>
</dbReference>
<keyword evidence="4" id="KW-1185">Reference proteome</keyword>
<dbReference type="Pfam" id="PF02698">
    <property type="entry name" value="DUF218"/>
    <property type="match status" value="1"/>
</dbReference>
<dbReference type="CDD" id="cd06259">
    <property type="entry name" value="YdcF-like"/>
    <property type="match status" value="1"/>
</dbReference>
<dbReference type="RefSeq" id="WP_226586054.1">
    <property type="nucleotide sequence ID" value="NZ_BLAY01000085.1"/>
</dbReference>
<reference evidence="3" key="1">
    <citation type="submission" date="2019-10" db="EMBL/GenBank/DDBJ databases">
        <title>Draft genome sequece of Microseira wollei NIES-4236.</title>
        <authorList>
            <person name="Yamaguchi H."/>
            <person name="Suzuki S."/>
            <person name="Kawachi M."/>
        </authorList>
    </citation>
    <scope>NUCLEOTIDE SEQUENCE</scope>
    <source>
        <strain evidence="3">NIES-4236</strain>
    </source>
</reference>
<dbReference type="InterPro" id="IPR014729">
    <property type="entry name" value="Rossmann-like_a/b/a_fold"/>
</dbReference>
<accession>A0AAV3XBF6</accession>